<sequence length="185" mass="19613">MVTGGDRRALGVAVSGPSFATSGAWREGNTLTFDGARLFSDGAPGRVSMDGAATGTVSLAQGDQVISRIDYTRCGLWEADSCRLTADLPADPATYTLSTTAGRQVPHSTLSTKVESTWTFRSASTAKREALPLTAIRYAPKGLDEYNRARPGSSTRLPIWIERNPGAPPAAVKSLHLQMSVEGSR</sequence>
<organism evidence="1 2">
    <name type="scientific">Nonomuraea monospora</name>
    <dbReference type="NCBI Taxonomy" id="568818"/>
    <lineage>
        <taxon>Bacteria</taxon>
        <taxon>Bacillati</taxon>
        <taxon>Actinomycetota</taxon>
        <taxon>Actinomycetes</taxon>
        <taxon>Streptosporangiales</taxon>
        <taxon>Streptosporangiaceae</taxon>
        <taxon>Nonomuraea</taxon>
    </lineage>
</organism>
<name>A0ABN3CZB5_9ACTN</name>
<dbReference type="Proteomes" id="UP001499843">
    <property type="component" value="Unassembled WGS sequence"/>
</dbReference>
<comment type="caution">
    <text evidence="1">The sequence shown here is derived from an EMBL/GenBank/DDBJ whole genome shotgun (WGS) entry which is preliminary data.</text>
</comment>
<gene>
    <name evidence="1" type="ORF">GCM10009850_102810</name>
</gene>
<evidence type="ECO:0000313" key="2">
    <source>
        <dbReference type="Proteomes" id="UP001499843"/>
    </source>
</evidence>
<proteinExistence type="predicted"/>
<dbReference type="EMBL" id="BAAAQX010000044">
    <property type="protein sequence ID" value="GAA2214815.1"/>
    <property type="molecule type" value="Genomic_DNA"/>
</dbReference>
<keyword evidence="2" id="KW-1185">Reference proteome</keyword>
<accession>A0ABN3CZB5</accession>
<reference evidence="1 2" key="1">
    <citation type="journal article" date="2019" name="Int. J. Syst. Evol. Microbiol.">
        <title>The Global Catalogue of Microorganisms (GCM) 10K type strain sequencing project: providing services to taxonomists for standard genome sequencing and annotation.</title>
        <authorList>
            <consortium name="The Broad Institute Genomics Platform"/>
            <consortium name="The Broad Institute Genome Sequencing Center for Infectious Disease"/>
            <person name="Wu L."/>
            <person name="Ma J."/>
        </authorList>
    </citation>
    <scope>NUCLEOTIDE SEQUENCE [LARGE SCALE GENOMIC DNA]</scope>
    <source>
        <strain evidence="1 2">JCM 16114</strain>
    </source>
</reference>
<evidence type="ECO:0000313" key="1">
    <source>
        <dbReference type="EMBL" id="GAA2214815.1"/>
    </source>
</evidence>
<protein>
    <submittedName>
        <fullName evidence="1">Uncharacterized protein</fullName>
    </submittedName>
</protein>